<protein>
    <recommendedName>
        <fullName evidence="3">DUF4199 domain-containing protein</fullName>
    </recommendedName>
</protein>
<name>E3T6P3_9BACT</name>
<proteinExistence type="predicted"/>
<keyword evidence="1" id="KW-1133">Transmembrane helix</keyword>
<feature type="transmembrane region" description="Helical" evidence="1">
    <location>
        <begin position="40"/>
        <end position="58"/>
    </location>
</feature>
<keyword evidence="1" id="KW-0472">Membrane</keyword>
<feature type="transmembrane region" description="Helical" evidence="1">
    <location>
        <begin position="12"/>
        <end position="34"/>
    </location>
</feature>
<reference evidence="2" key="1">
    <citation type="submission" date="2009-12" db="EMBL/GenBank/DDBJ databases">
        <authorList>
            <person name="Kielak A."/>
            <person name="van Veen J.A."/>
            <person name="Kowalchuk G.A."/>
        </authorList>
    </citation>
    <scope>NUCLEOTIDE SEQUENCE</scope>
</reference>
<keyword evidence="1" id="KW-0812">Transmembrane</keyword>
<sequence>MSRVAGRLVDRGAITAAYVGIGMAVTISISFLLIIPIEPVVWLLALPSGLLIGYYANQRSNRQAGPWGRILVNGLFAALITGLTAAVLLLGVKALFFFADNGYRDESAGGTIACTSGADCVYQRYLLIDDGARRHDLERAGVTDDASFTSFYWSAQFSAAALIVVITTVGGLGGAVAYGLTRPRSATPAASDGPVTTSA</sequence>
<reference evidence="2" key="2">
    <citation type="journal article" date="2010" name="Appl. Environ. Microbiol.">
        <title>Comparative analysis of acidobacterial genomic fragments from terrestrial and aquatic metagenomic libraries, with emphasis on acidobacteria subdivision 6.</title>
        <authorList>
            <person name="Kielak A.M."/>
            <person name="van Veen J.A."/>
            <person name="Kowalchuk G.A."/>
        </authorList>
    </citation>
    <scope>NUCLEOTIDE SEQUENCE</scope>
</reference>
<organism evidence="2">
    <name type="scientific">uncultured bacterium 148</name>
    <dbReference type="NCBI Taxonomy" id="698380"/>
    <lineage>
        <taxon>Bacteria</taxon>
        <taxon>environmental samples</taxon>
    </lineage>
</organism>
<dbReference type="AlphaFoldDB" id="E3T6P3"/>
<dbReference type="EMBL" id="GU260707">
    <property type="protein sequence ID" value="ADC35987.1"/>
    <property type="molecule type" value="Genomic_DNA"/>
</dbReference>
<feature type="transmembrane region" description="Helical" evidence="1">
    <location>
        <begin position="70"/>
        <end position="99"/>
    </location>
</feature>
<evidence type="ECO:0000313" key="2">
    <source>
        <dbReference type="EMBL" id="ADC35987.1"/>
    </source>
</evidence>
<accession>E3T6P3</accession>
<evidence type="ECO:0000256" key="1">
    <source>
        <dbReference type="SAM" id="Phobius"/>
    </source>
</evidence>
<evidence type="ECO:0008006" key="3">
    <source>
        <dbReference type="Google" id="ProtNLM"/>
    </source>
</evidence>
<feature type="transmembrane region" description="Helical" evidence="1">
    <location>
        <begin position="157"/>
        <end position="180"/>
    </location>
</feature>